<feature type="domain" description="Mycothiol-dependent maleylpyruvate isomerase metal-binding" evidence="2">
    <location>
        <begin position="10"/>
        <end position="126"/>
    </location>
</feature>
<dbReference type="InterPro" id="IPR034660">
    <property type="entry name" value="DinB/YfiT-like"/>
</dbReference>
<dbReference type="PANTHER" id="PTHR40758:SF1">
    <property type="entry name" value="CONSERVED PROTEIN"/>
    <property type="match status" value="1"/>
</dbReference>
<proteinExistence type="predicted"/>
<protein>
    <submittedName>
        <fullName evidence="3">Maleylpyruvate isomerase family mycothiol-dependent enzyme</fullName>
    </submittedName>
</protein>
<evidence type="ECO:0000313" key="3">
    <source>
        <dbReference type="EMBL" id="MFC6959969.1"/>
    </source>
</evidence>
<evidence type="ECO:0000259" key="1">
    <source>
        <dbReference type="Pfam" id="PF07398"/>
    </source>
</evidence>
<evidence type="ECO:0000313" key="4">
    <source>
        <dbReference type="Proteomes" id="UP001596470"/>
    </source>
</evidence>
<dbReference type="RefSeq" id="WP_382356465.1">
    <property type="nucleotide sequence ID" value="NZ_JBHMBP010000005.1"/>
</dbReference>
<organism evidence="3 4">
    <name type="scientific">Glycomyces mayteni</name>
    <dbReference type="NCBI Taxonomy" id="543887"/>
    <lineage>
        <taxon>Bacteria</taxon>
        <taxon>Bacillati</taxon>
        <taxon>Actinomycetota</taxon>
        <taxon>Actinomycetes</taxon>
        <taxon>Glycomycetales</taxon>
        <taxon>Glycomycetaceae</taxon>
        <taxon>Glycomyces</taxon>
    </lineage>
</organism>
<dbReference type="Pfam" id="PF11716">
    <property type="entry name" value="MDMPI_N"/>
    <property type="match status" value="1"/>
</dbReference>
<dbReference type="Proteomes" id="UP001596470">
    <property type="component" value="Unassembled WGS sequence"/>
</dbReference>
<dbReference type="Pfam" id="PF07398">
    <property type="entry name" value="MDMPI_C"/>
    <property type="match status" value="1"/>
</dbReference>
<dbReference type="PANTHER" id="PTHR40758">
    <property type="entry name" value="CONSERVED PROTEIN"/>
    <property type="match status" value="1"/>
</dbReference>
<dbReference type="SUPFAM" id="SSF109854">
    <property type="entry name" value="DinB/YfiT-like putative metalloenzymes"/>
    <property type="match status" value="1"/>
</dbReference>
<keyword evidence="4" id="KW-1185">Reference proteome</keyword>
<name>A0ABW2DG80_9ACTN</name>
<dbReference type="InterPro" id="IPR010872">
    <property type="entry name" value="MDMPI_C-term_domain"/>
</dbReference>
<sequence>MEFADLQAHLVTEAARLRTAAAAADPGARVPSCPEWTASDLLDHVTEVYDHKIQSMRLLREPAEADGIERTGTPVERFDAALAELLAEFDDRGPESLAHTWYGPDQTVGFWIRRMAQETVIHRVDAELAAALPVSAIDPALAVDGIDEMATVMLSWGSRAYREWVADALAANLGLEVALDAGDREWTVAVTAAGIDVAEGVSTGAEATVSGTPGELLQWLWRRLPADAPAVDGKAEAAQALYDMIEQFAQ</sequence>
<keyword evidence="3" id="KW-0413">Isomerase</keyword>
<dbReference type="NCBIfam" id="TIGR03083">
    <property type="entry name" value="maleylpyruvate isomerase family mycothiol-dependent enzyme"/>
    <property type="match status" value="1"/>
</dbReference>
<dbReference type="InterPro" id="IPR017517">
    <property type="entry name" value="Maleyloyr_isom"/>
</dbReference>
<comment type="caution">
    <text evidence="3">The sequence shown here is derived from an EMBL/GenBank/DDBJ whole genome shotgun (WGS) entry which is preliminary data.</text>
</comment>
<dbReference type="InterPro" id="IPR024344">
    <property type="entry name" value="MDMPI_metal-binding"/>
</dbReference>
<dbReference type="Gene3D" id="1.20.120.450">
    <property type="entry name" value="dinb family like domain"/>
    <property type="match status" value="1"/>
</dbReference>
<dbReference type="GO" id="GO:0016853">
    <property type="term" value="F:isomerase activity"/>
    <property type="evidence" value="ECO:0007669"/>
    <property type="project" value="UniProtKB-KW"/>
</dbReference>
<accession>A0ABW2DG80</accession>
<feature type="domain" description="MDMPI C-terminal" evidence="1">
    <location>
        <begin position="141"/>
        <end position="239"/>
    </location>
</feature>
<dbReference type="EMBL" id="JBHSYS010000005">
    <property type="protein sequence ID" value="MFC6959969.1"/>
    <property type="molecule type" value="Genomic_DNA"/>
</dbReference>
<evidence type="ECO:0000259" key="2">
    <source>
        <dbReference type="Pfam" id="PF11716"/>
    </source>
</evidence>
<reference evidence="4" key="1">
    <citation type="journal article" date="2019" name="Int. J. Syst. Evol. Microbiol.">
        <title>The Global Catalogue of Microorganisms (GCM) 10K type strain sequencing project: providing services to taxonomists for standard genome sequencing and annotation.</title>
        <authorList>
            <consortium name="The Broad Institute Genomics Platform"/>
            <consortium name="The Broad Institute Genome Sequencing Center for Infectious Disease"/>
            <person name="Wu L."/>
            <person name="Ma J."/>
        </authorList>
    </citation>
    <scope>NUCLEOTIDE SEQUENCE [LARGE SCALE GENOMIC DNA]</scope>
    <source>
        <strain evidence="4">KACC 12634</strain>
    </source>
</reference>
<gene>
    <name evidence="3" type="ORF">ACFQS3_22490</name>
</gene>